<feature type="transmembrane region" description="Helical" evidence="1">
    <location>
        <begin position="110"/>
        <end position="130"/>
    </location>
</feature>
<dbReference type="Proteomes" id="UP000661077">
    <property type="component" value="Unassembled WGS sequence"/>
</dbReference>
<evidence type="ECO:0000313" key="2">
    <source>
        <dbReference type="EMBL" id="MBM0105617.1"/>
    </source>
</evidence>
<accession>A0ABS1WXF2</accession>
<protein>
    <recommendedName>
        <fullName evidence="4">Thiol-disulfide oxidoreductase</fullName>
    </recommendedName>
</protein>
<feature type="transmembrane region" description="Helical" evidence="1">
    <location>
        <begin position="285"/>
        <end position="305"/>
    </location>
</feature>
<organism evidence="2 3">
    <name type="scientific">Steroidobacter gossypii</name>
    <dbReference type="NCBI Taxonomy" id="2805490"/>
    <lineage>
        <taxon>Bacteria</taxon>
        <taxon>Pseudomonadati</taxon>
        <taxon>Pseudomonadota</taxon>
        <taxon>Gammaproteobacteria</taxon>
        <taxon>Steroidobacterales</taxon>
        <taxon>Steroidobacteraceae</taxon>
        <taxon>Steroidobacter</taxon>
    </lineage>
</organism>
<keyword evidence="1" id="KW-0472">Membrane</keyword>
<keyword evidence="3" id="KW-1185">Reference proteome</keyword>
<comment type="caution">
    <text evidence="2">The sequence shown here is derived from an EMBL/GenBank/DDBJ whole genome shotgun (WGS) entry which is preliminary data.</text>
</comment>
<feature type="transmembrane region" description="Helical" evidence="1">
    <location>
        <begin position="142"/>
        <end position="160"/>
    </location>
</feature>
<feature type="transmembrane region" description="Helical" evidence="1">
    <location>
        <begin position="317"/>
        <end position="336"/>
    </location>
</feature>
<feature type="transmembrane region" description="Helical" evidence="1">
    <location>
        <begin position="60"/>
        <end position="78"/>
    </location>
</feature>
<keyword evidence="1" id="KW-0812">Transmembrane</keyword>
<dbReference type="RefSeq" id="WP_203167651.1">
    <property type="nucleotide sequence ID" value="NZ_JAEVLS010000002.1"/>
</dbReference>
<feature type="transmembrane region" description="Helical" evidence="1">
    <location>
        <begin position="356"/>
        <end position="376"/>
    </location>
</feature>
<gene>
    <name evidence="2" type="ORF">JM946_12695</name>
</gene>
<feature type="transmembrane region" description="Helical" evidence="1">
    <location>
        <begin position="222"/>
        <end position="241"/>
    </location>
</feature>
<feature type="transmembrane region" description="Helical" evidence="1">
    <location>
        <begin position="27"/>
        <end position="48"/>
    </location>
</feature>
<keyword evidence="1" id="KW-1133">Transmembrane helix</keyword>
<reference evidence="2 3" key="1">
    <citation type="journal article" date="2021" name="Int. J. Syst. Evol. Microbiol.">
        <title>Steroidobacter gossypii sp. nov., isolated from soil of cotton cropping field.</title>
        <authorList>
            <person name="Huang R."/>
            <person name="Yang S."/>
            <person name="Zhen C."/>
            <person name="Liu W."/>
        </authorList>
    </citation>
    <scope>NUCLEOTIDE SEQUENCE [LARGE SCALE GENOMIC DNA]</scope>
    <source>
        <strain evidence="2 3">S1-65</strain>
    </source>
</reference>
<evidence type="ECO:0000313" key="3">
    <source>
        <dbReference type="Proteomes" id="UP000661077"/>
    </source>
</evidence>
<proteinExistence type="predicted"/>
<evidence type="ECO:0008006" key="4">
    <source>
        <dbReference type="Google" id="ProtNLM"/>
    </source>
</evidence>
<sequence>MSARADRSLVGFWRHLRPAVSQAGDHAAADGLIAFSPVWAAAAIFSLAGDRGMLIFRDGALLGLMTWAAIAVALLLVWRPRWTPLLFLLAGVMLTRYAVAMPVAGNNKMIAAFMNASILVICAHALLRYSSATEMRENIYENMRVVARALLAIMYFYGIFHKINTDFLDPRVSCAVALYMPLADGFGLQDSLTGKYLAIWSTFIVEAIAIVSLYWKRWFAVGLILALMFHFVIPISVYSWYMDFSSLVLALYILSVPREVSQRFYDSCARLFRFLRDRFGALGQALPFGVVIGGAVTVVAVLSLFSRQAHIAPSHIYQSVWVLMWVAYGGIGMLLLAEAALSHLPWRGTSAPSRPLWLYVLPATLFIVCTAPYIGLRTEASIAMFSNLHTEAGTSNHLLIPQPPYLFPYLNDVAMIKASSEPDLQYFADRNQGLVMFSLKERLRNKPDAWVTYELNGVRHERATAQSLGASIHASAWERKLLIFKHVDFARPKVCTH</sequence>
<feature type="transmembrane region" description="Helical" evidence="1">
    <location>
        <begin position="196"/>
        <end position="215"/>
    </location>
</feature>
<feature type="transmembrane region" description="Helical" evidence="1">
    <location>
        <begin position="85"/>
        <end position="104"/>
    </location>
</feature>
<evidence type="ECO:0000256" key="1">
    <source>
        <dbReference type="SAM" id="Phobius"/>
    </source>
</evidence>
<name>A0ABS1WXF2_9GAMM</name>
<dbReference type="EMBL" id="JAEVLS010000002">
    <property type="protein sequence ID" value="MBM0105617.1"/>
    <property type="molecule type" value="Genomic_DNA"/>
</dbReference>